<proteinExistence type="predicted"/>
<organism evidence="1 2">
    <name type="scientific">Trifolium pratense</name>
    <name type="common">Red clover</name>
    <dbReference type="NCBI Taxonomy" id="57577"/>
    <lineage>
        <taxon>Eukaryota</taxon>
        <taxon>Viridiplantae</taxon>
        <taxon>Streptophyta</taxon>
        <taxon>Embryophyta</taxon>
        <taxon>Tracheophyta</taxon>
        <taxon>Spermatophyta</taxon>
        <taxon>Magnoliopsida</taxon>
        <taxon>eudicotyledons</taxon>
        <taxon>Gunneridae</taxon>
        <taxon>Pentapetalae</taxon>
        <taxon>rosids</taxon>
        <taxon>fabids</taxon>
        <taxon>Fabales</taxon>
        <taxon>Fabaceae</taxon>
        <taxon>Papilionoideae</taxon>
        <taxon>50 kb inversion clade</taxon>
        <taxon>NPAAA clade</taxon>
        <taxon>Hologalegina</taxon>
        <taxon>IRL clade</taxon>
        <taxon>Trifolieae</taxon>
        <taxon>Trifolium</taxon>
    </lineage>
</organism>
<dbReference type="EMBL" id="ASHM01095979">
    <property type="protein sequence ID" value="PNX65532.1"/>
    <property type="molecule type" value="Genomic_DNA"/>
</dbReference>
<reference evidence="1 2" key="1">
    <citation type="journal article" date="2014" name="Am. J. Bot.">
        <title>Genome assembly and annotation for red clover (Trifolium pratense; Fabaceae).</title>
        <authorList>
            <person name="Istvanek J."/>
            <person name="Jaros M."/>
            <person name="Krenek A."/>
            <person name="Repkova J."/>
        </authorList>
    </citation>
    <scope>NUCLEOTIDE SEQUENCE [LARGE SCALE GENOMIC DNA]</scope>
    <source>
        <strain evidence="2">cv. Tatra</strain>
        <tissue evidence="1">Young leaves</tissue>
    </source>
</reference>
<accession>A0A2K3KGX0</accession>
<protein>
    <submittedName>
        <fullName evidence="1">Uncharacterized protein</fullName>
    </submittedName>
</protein>
<feature type="non-terminal residue" evidence="1">
    <location>
        <position position="1"/>
    </location>
</feature>
<sequence length="31" mass="3468">RLRSRVGVRGCEGVDLEMVFKPNNNNALPIL</sequence>
<gene>
    <name evidence="1" type="ORF">L195_g054584</name>
</gene>
<reference evidence="1 2" key="2">
    <citation type="journal article" date="2017" name="Front. Plant Sci.">
        <title>Gene Classification and Mining of Molecular Markers Useful in Red Clover (Trifolium pratense) Breeding.</title>
        <authorList>
            <person name="Istvanek J."/>
            <person name="Dluhosova J."/>
            <person name="Dluhos P."/>
            <person name="Patkova L."/>
            <person name="Nedelnik J."/>
            <person name="Repkova J."/>
        </authorList>
    </citation>
    <scope>NUCLEOTIDE SEQUENCE [LARGE SCALE GENOMIC DNA]</scope>
    <source>
        <strain evidence="2">cv. Tatra</strain>
        <tissue evidence="1">Young leaves</tissue>
    </source>
</reference>
<evidence type="ECO:0000313" key="2">
    <source>
        <dbReference type="Proteomes" id="UP000236291"/>
    </source>
</evidence>
<dbReference type="Proteomes" id="UP000236291">
    <property type="component" value="Unassembled WGS sequence"/>
</dbReference>
<evidence type="ECO:0000313" key="1">
    <source>
        <dbReference type="EMBL" id="PNX65532.1"/>
    </source>
</evidence>
<dbReference type="AlphaFoldDB" id="A0A2K3KGX0"/>
<comment type="caution">
    <text evidence="1">The sequence shown here is derived from an EMBL/GenBank/DDBJ whole genome shotgun (WGS) entry which is preliminary data.</text>
</comment>
<name>A0A2K3KGX0_TRIPR</name>